<dbReference type="Pfam" id="PF04672">
    <property type="entry name" value="Methyltransf_19"/>
    <property type="match status" value="1"/>
</dbReference>
<dbReference type="Gene3D" id="3.40.50.150">
    <property type="entry name" value="Vaccinia Virus protein VP39"/>
    <property type="match status" value="1"/>
</dbReference>
<dbReference type="EMBL" id="NSDM01000002">
    <property type="protein sequence ID" value="MDQ2583758.1"/>
    <property type="molecule type" value="Genomic_DNA"/>
</dbReference>
<protein>
    <recommendedName>
        <fullName evidence="4">S-adenosyl methyltransferase</fullName>
    </recommendedName>
</protein>
<reference evidence="2 3" key="1">
    <citation type="submission" date="2017-06" db="EMBL/GenBank/DDBJ databases">
        <title>Cultured bacterium strain Saccharothrix yanglingensis Hhs.015.</title>
        <authorList>
            <person name="Xia Y."/>
        </authorList>
    </citation>
    <scope>NUCLEOTIDE SEQUENCE [LARGE SCALE GENOMIC DNA]</scope>
    <source>
        <strain evidence="2 3">Hhs.015</strain>
    </source>
</reference>
<proteinExistence type="predicted"/>
<comment type="caution">
    <text evidence="2">The sequence shown here is derived from an EMBL/GenBank/DDBJ whole genome shotgun (WGS) entry which is preliminary data.</text>
</comment>
<dbReference type="InterPro" id="IPR006764">
    <property type="entry name" value="SAM_dep_MeTrfase_SAV2177_type"/>
</dbReference>
<dbReference type="SUPFAM" id="SSF53335">
    <property type="entry name" value="S-adenosyl-L-methionine-dependent methyltransferases"/>
    <property type="match status" value="1"/>
</dbReference>
<accession>A0ABU0WW91</accession>
<dbReference type="PIRSF" id="PIRSF017393">
    <property type="entry name" value="MTase_SAV2177"/>
    <property type="match status" value="1"/>
</dbReference>
<organism evidence="2 3">
    <name type="scientific">Saccharothrix yanglingensis</name>
    <dbReference type="NCBI Taxonomy" id="659496"/>
    <lineage>
        <taxon>Bacteria</taxon>
        <taxon>Bacillati</taxon>
        <taxon>Actinomycetota</taxon>
        <taxon>Actinomycetes</taxon>
        <taxon>Pseudonocardiales</taxon>
        <taxon>Pseudonocardiaceae</taxon>
        <taxon>Saccharothrix</taxon>
    </lineage>
</organism>
<evidence type="ECO:0000256" key="1">
    <source>
        <dbReference type="SAM" id="MobiDB-lite"/>
    </source>
</evidence>
<keyword evidence="3" id="KW-1185">Reference proteome</keyword>
<evidence type="ECO:0000313" key="3">
    <source>
        <dbReference type="Proteomes" id="UP001225605"/>
    </source>
</evidence>
<gene>
    <name evidence="2" type="ORF">CKY47_07110</name>
</gene>
<feature type="region of interest" description="Disordered" evidence="1">
    <location>
        <begin position="1"/>
        <end position="50"/>
    </location>
</feature>
<evidence type="ECO:0008006" key="4">
    <source>
        <dbReference type="Google" id="ProtNLM"/>
    </source>
</evidence>
<evidence type="ECO:0000313" key="2">
    <source>
        <dbReference type="EMBL" id="MDQ2583758.1"/>
    </source>
</evidence>
<dbReference type="Proteomes" id="UP001225605">
    <property type="component" value="Unassembled WGS sequence"/>
</dbReference>
<name>A0ABU0WW91_9PSEU</name>
<dbReference type="InterPro" id="IPR029063">
    <property type="entry name" value="SAM-dependent_MTases_sf"/>
</dbReference>
<sequence>MAAGSPHRVHQYGGNTGRGRPLRSGATARPTSRKEAGTVSTPPVGPRGDAELTVPSAARAYDYFLGGAHNFAVDRAFAEQVLRIAPSVPAVTRLNRSFLRRVVGFCLDQGIRQFLDLGSGIPTVGNVHEIARQADGRSRVVYVDYEPVAYSHARRLLADDPSTTIVQADIRAPEAILDHPETRRLLDFSAPVALLMVGVLLFISDDDRPGELVATYRERLAPGSLLAISHIADEHAPPALRAEVARLVDAYAAADELVFVRTHAEVLEWFGDDASLVEPGLVFLPDWRPDTPAEHDSPARALGYGGVARVGRATPA</sequence>